<dbReference type="HOGENOM" id="CLU_097086_0_0_3"/>
<sequence>MISGPPPSTNQSVEELLERFTSGSKRQRLSLVKTIEERAEELAALAQAALASFDPDGDDWAAGWILQVFQRHQPQVLPSLLSSESRGWFSTPSAVGIDYEPLQRDLLAENFEEADRFTSATLRKLAGPGAEQRGYVYFSEVHAINGLDLVTIDRLWTAYSQGRFGFTTQARLLNALDGRYHSLWARIGWKHEGTWTRYPGSFTWSLSAPEGHMPLINQLRGVRLMDAVLHHPSLVARR</sequence>
<gene>
    <name evidence="2" type="ordered locus">P9303_16361</name>
</gene>
<dbReference type="SUPFAM" id="SSF140869">
    <property type="entry name" value="GUN4-like"/>
    <property type="match status" value="1"/>
</dbReference>
<dbReference type="InterPro" id="IPR008629">
    <property type="entry name" value="GUN4-like"/>
</dbReference>
<dbReference type="RefSeq" id="WP_011826269.1">
    <property type="nucleotide sequence ID" value="NC_008820.1"/>
</dbReference>
<dbReference type="InterPro" id="IPR037215">
    <property type="entry name" value="GUN4-like_sf"/>
</dbReference>
<protein>
    <recommendedName>
        <fullName evidence="1">GUN4-like domain-containing protein</fullName>
    </recommendedName>
</protein>
<dbReference type="Pfam" id="PF05419">
    <property type="entry name" value="GUN4"/>
    <property type="match status" value="1"/>
</dbReference>
<feature type="domain" description="GUN4-like" evidence="1">
    <location>
        <begin position="93"/>
        <end position="232"/>
    </location>
</feature>
<organism evidence="2 3">
    <name type="scientific">Prochlorococcus marinus (strain MIT 9303)</name>
    <dbReference type="NCBI Taxonomy" id="59922"/>
    <lineage>
        <taxon>Bacteria</taxon>
        <taxon>Bacillati</taxon>
        <taxon>Cyanobacteriota</taxon>
        <taxon>Cyanophyceae</taxon>
        <taxon>Synechococcales</taxon>
        <taxon>Prochlorococcaceae</taxon>
        <taxon>Prochlorococcus</taxon>
    </lineage>
</organism>
<evidence type="ECO:0000259" key="1">
    <source>
        <dbReference type="Pfam" id="PF05419"/>
    </source>
</evidence>
<evidence type="ECO:0000313" key="2">
    <source>
        <dbReference type="EMBL" id="ABM78380.1"/>
    </source>
</evidence>
<dbReference type="GO" id="GO:0030288">
    <property type="term" value="C:outer membrane-bounded periplasmic space"/>
    <property type="evidence" value="ECO:0007669"/>
    <property type="project" value="TreeGrafter"/>
</dbReference>
<reference evidence="2 3" key="1">
    <citation type="journal article" date="2007" name="PLoS Genet.">
        <title>Patterns and implications of gene gain and loss in the evolution of Prochlorococcus.</title>
        <authorList>
            <person name="Kettler G.C."/>
            <person name="Martiny A.C."/>
            <person name="Huang K."/>
            <person name="Zucker J."/>
            <person name="Coleman M.L."/>
            <person name="Rodrigue S."/>
            <person name="Chen F."/>
            <person name="Lapidus A."/>
            <person name="Ferriera S."/>
            <person name="Johnson J."/>
            <person name="Steglich C."/>
            <person name="Church G.M."/>
            <person name="Richardson P."/>
            <person name="Chisholm S.W."/>
        </authorList>
    </citation>
    <scope>NUCLEOTIDE SEQUENCE [LARGE SCALE GENOMIC DNA]</scope>
    <source>
        <strain evidence="2 3">MIT 9303</strain>
    </source>
</reference>
<dbReference type="CDD" id="cd16383">
    <property type="entry name" value="GUN4"/>
    <property type="match status" value="1"/>
</dbReference>
<name>A2CA70_PROM3</name>
<dbReference type="KEGG" id="pmf:P9303_16361"/>
<dbReference type="Proteomes" id="UP000002274">
    <property type="component" value="Chromosome"/>
</dbReference>
<dbReference type="PANTHER" id="PTHR34800:SF1">
    <property type="entry name" value="TETRAPYRROLE-BINDING PROTEIN, CHLOROPLASTIC"/>
    <property type="match status" value="1"/>
</dbReference>
<proteinExistence type="predicted"/>
<dbReference type="AlphaFoldDB" id="A2CA70"/>
<dbReference type="Gene3D" id="1.25.40.620">
    <property type="match status" value="1"/>
</dbReference>
<dbReference type="EMBL" id="CP000554">
    <property type="protein sequence ID" value="ABM78380.1"/>
    <property type="molecule type" value="Genomic_DNA"/>
</dbReference>
<dbReference type="GO" id="GO:0046906">
    <property type="term" value="F:tetrapyrrole binding"/>
    <property type="evidence" value="ECO:0007669"/>
    <property type="project" value="TreeGrafter"/>
</dbReference>
<dbReference type="Gene3D" id="1.10.10.1770">
    <property type="entry name" value="Gun4-like"/>
    <property type="match status" value="1"/>
</dbReference>
<dbReference type="BioCyc" id="PMAR59922:G1G80-1424-MONOMER"/>
<accession>A2CA70</accession>
<dbReference type="STRING" id="59922.P9303_16361"/>
<dbReference type="PANTHER" id="PTHR34800">
    <property type="entry name" value="TETRAPYRROLE-BINDING PROTEIN, CHLOROPLASTIC"/>
    <property type="match status" value="1"/>
</dbReference>
<evidence type="ECO:0000313" key="3">
    <source>
        <dbReference type="Proteomes" id="UP000002274"/>
    </source>
</evidence>